<comment type="similarity">
    <text evidence="5">Belongs to the bacterial solute-binding protein PotD/PotF family.</text>
</comment>
<keyword evidence="3 6" id="KW-0732">Signal</keyword>
<gene>
    <name evidence="7" type="ORF">ACFQDL_00120</name>
    <name evidence="8" type="ORF">ACFQDL_30705</name>
</gene>
<evidence type="ECO:0000313" key="8">
    <source>
        <dbReference type="EMBL" id="MFC6673975.1"/>
    </source>
</evidence>
<evidence type="ECO:0000313" key="9">
    <source>
        <dbReference type="Proteomes" id="UP001596422"/>
    </source>
</evidence>
<dbReference type="RefSeq" id="WP_379907231.1">
    <property type="nucleotide sequence ID" value="NZ_JBHSWE010000001.1"/>
</dbReference>
<accession>A0ABW2A993</accession>
<dbReference type="SUPFAM" id="SSF53850">
    <property type="entry name" value="Periplasmic binding protein-like II"/>
    <property type="match status" value="1"/>
</dbReference>
<protein>
    <recommendedName>
        <fullName evidence="5">Putrescine-binding periplasmic protein</fullName>
    </recommendedName>
</protein>
<feature type="signal peptide" evidence="6">
    <location>
        <begin position="1"/>
        <end position="25"/>
    </location>
</feature>
<dbReference type="PANTHER" id="PTHR30222">
    <property type="entry name" value="SPERMIDINE/PUTRESCINE-BINDING PERIPLASMIC PROTEIN"/>
    <property type="match status" value="1"/>
</dbReference>
<evidence type="ECO:0000256" key="1">
    <source>
        <dbReference type="ARBA" id="ARBA00004418"/>
    </source>
</evidence>
<dbReference type="EMBL" id="JBHSWE010000001">
    <property type="protein sequence ID" value="MFC6668695.1"/>
    <property type="molecule type" value="Genomic_DNA"/>
</dbReference>
<proteinExistence type="inferred from homology"/>
<dbReference type="InterPro" id="IPR001188">
    <property type="entry name" value="Sperm_putr-bd"/>
</dbReference>
<reference evidence="8" key="1">
    <citation type="journal article" date="2014" name="Int. J. Syst. Evol. Microbiol.">
        <title>Complete genome of a new Firmicutes species belonging to the dominant human colonic microbiota ('Ruminococcus bicirculans') reveals two chromosomes and a selective capacity to utilize plant glucans.</title>
        <authorList>
            <consortium name="NISC Comparative Sequencing Program"/>
            <person name="Wegmann U."/>
            <person name="Louis P."/>
            <person name="Goesmann A."/>
            <person name="Henrissat B."/>
            <person name="Duncan S.H."/>
            <person name="Flint H.J."/>
        </authorList>
    </citation>
    <scope>NUCLEOTIDE SEQUENCE</scope>
    <source>
        <strain evidence="8">NBRC 111756</strain>
    </source>
</reference>
<sequence>MTGTALKKSILGLALAATVAGNAAAEEAKELYFYNWTDYYPVELLDKFEQETGIKVTLDGYDSSETLLAKLQAGGAKYDVIIATHSIMGTLIGQQFLQPIDAPRMVNFEYVKPAFRDPSFDPGRRYTAPYLWGTTGFAYDSSKVPGGELEESWKEFFEPRPELSGQIAALDTSSTLITAAAHYLGVDQCTEDPQDAKKILALLEQQKPHLKLYSSDGTVDRLASGEVAMAQNWNGSTARATSQRDSLRYVYPKEGLAMFQDNFAVPAQAPHPENARVFINWMMAPENAAAVSNAIAYSNGIESDAFLDDKWKKMNAINMPSEFQDRLRLEKECSNEARALQDKIWTKLKG</sequence>
<comment type="caution">
    <text evidence="8">The sequence shown here is derived from an EMBL/GenBank/DDBJ whole genome shotgun (WGS) entry which is preliminary data.</text>
</comment>
<keyword evidence="4 5" id="KW-0574">Periplasm</keyword>
<dbReference type="Proteomes" id="UP001596422">
    <property type="component" value="Unassembled WGS sequence"/>
</dbReference>
<dbReference type="Gene3D" id="3.40.190.10">
    <property type="entry name" value="Periplasmic binding protein-like II"/>
    <property type="match status" value="2"/>
</dbReference>
<dbReference type="PANTHER" id="PTHR30222:SF12">
    <property type="entry name" value="NORSPERMIDINE SENSOR"/>
    <property type="match status" value="1"/>
</dbReference>
<dbReference type="Pfam" id="PF13416">
    <property type="entry name" value="SBP_bac_8"/>
    <property type="match status" value="1"/>
</dbReference>
<evidence type="ECO:0000256" key="3">
    <source>
        <dbReference type="ARBA" id="ARBA00022729"/>
    </source>
</evidence>
<reference evidence="8" key="3">
    <citation type="submission" date="2024-09" db="EMBL/GenBank/DDBJ databases">
        <authorList>
            <person name="Sun Q."/>
            <person name="Mori K."/>
        </authorList>
    </citation>
    <scope>NUCLEOTIDE SEQUENCE</scope>
    <source>
        <strain evidence="8">NBRC 111756</strain>
    </source>
</reference>
<evidence type="ECO:0000313" key="7">
    <source>
        <dbReference type="EMBL" id="MFC6668695.1"/>
    </source>
</evidence>
<dbReference type="PRINTS" id="PR00909">
    <property type="entry name" value="SPERMDNBNDNG"/>
</dbReference>
<reference evidence="9" key="2">
    <citation type="journal article" date="2019" name="Int. J. Syst. Evol. Microbiol.">
        <title>The Global Catalogue of Microorganisms (GCM) 10K type strain sequencing project: providing services to taxonomists for standard genome sequencing and annotation.</title>
        <authorList>
            <consortium name="The Broad Institute Genomics Platform"/>
            <consortium name="The Broad Institute Genome Sequencing Center for Infectious Disease"/>
            <person name="Wu L."/>
            <person name="Ma J."/>
        </authorList>
    </citation>
    <scope>NUCLEOTIDE SEQUENCE [LARGE SCALE GENOMIC DNA]</scope>
    <source>
        <strain evidence="9">NBRC 111756</strain>
    </source>
</reference>
<evidence type="ECO:0000256" key="5">
    <source>
        <dbReference type="PIRNR" id="PIRNR019574"/>
    </source>
</evidence>
<dbReference type="InterPro" id="IPR006059">
    <property type="entry name" value="SBP"/>
</dbReference>
<dbReference type="EMBL" id="JBHSWE010000001">
    <property type="protein sequence ID" value="MFC6673975.1"/>
    <property type="molecule type" value="Genomic_DNA"/>
</dbReference>
<evidence type="ECO:0000256" key="4">
    <source>
        <dbReference type="ARBA" id="ARBA00022764"/>
    </source>
</evidence>
<keyword evidence="9" id="KW-1185">Reference proteome</keyword>
<organism evidence="8 9">
    <name type="scientific">Marinobacterium aestuariivivens</name>
    <dbReference type="NCBI Taxonomy" id="1698799"/>
    <lineage>
        <taxon>Bacteria</taxon>
        <taxon>Pseudomonadati</taxon>
        <taxon>Pseudomonadota</taxon>
        <taxon>Gammaproteobacteria</taxon>
        <taxon>Oceanospirillales</taxon>
        <taxon>Oceanospirillaceae</taxon>
        <taxon>Marinobacterium</taxon>
    </lineage>
</organism>
<comment type="subcellular location">
    <subcellularLocation>
        <location evidence="1 5">Periplasm</location>
    </subcellularLocation>
</comment>
<dbReference type="PIRSF" id="PIRSF019574">
    <property type="entry name" value="Periplasmic_polyamine_BP"/>
    <property type="match status" value="1"/>
</dbReference>
<comment type="function">
    <text evidence="5">Required for the activity of the bacterial periplasmic transport system of putrescine.</text>
</comment>
<evidence type="ECO:0000256" key="2">
    <source>
        <dbReference type="ARBA" id="ARBA00022448"/>
    </source>
</evidence>
<feature type="chain" id="PRO_5045033325" description="Putrescine-binding periplasmic protein" evidence="6">
    <location>
        <begin position="26"/>
        <end position="350"/>
    </location>
</feature>
<evidence type="ECO:0000256" key="6">
    <source>
        <dbReference type="SAM" id="SignalP"/>
    </source>
</evidence>
<keyword evidence="2 5" id="KW-0813">Transport</keyword>
<name>A0ABW2A993_9GAMM</name>